<dbReference type="OrthoDB" id="19224at2759"/>
<dbReference type="InterPro" id="IPR011989">
    <property type="entry name" value="ARM-like"/>
</dbReference>
<accession>A0A8H5B5G9</accession>
<dbReference type="Proteomes" id="UP000541558">
    <property type="component" value="Unassembled WGS sequence"/>
</dbReference>
<keyword evidence="2" id="KW-0053">Apoptosis</keyword>
<dbReference type="PANTHER" id="PTHR12758">
    <property type="entry name" value="APOPTOSIS INHIBITOR 5-RELATED"/>
    <property type="match status" value="1"/>
</dbReference>
<evidence type="ECO:0000256" key="3">
    <source>
        <dbReference type="SAM" id="MobiDB-lite"/>
    </source>
</evidence>
<evidence type="ECO:0000256" key="1">
    <source>
        <dbReference type="ARBA" id="ARBA00009515"/>
    </source>
</evidence>
<feature type="region of interest" description="Disordered" evidence="3">
    <location>
        <begin position="552"/>
        <end position="612"/>
    </location>
</feature>
<reference evidence="4 5" key="1">
    <citation type="journal article" date="2020" name="ISME J.">
        <title>Uncovering the hidden diversity of litter-decomposition mechanisms in mushroom-forming fungi.</title>
        <authorList>
            <person name="Floudas D."/>
            <person name="Bentzer J."/>
            <person name="Ahren D."/>
            <person name="Johansson T."/>
            <person name="Persson P."/>
            <person name="Tunlid A."/>
        </authorList>
    </citation>
    <scope>NUCLEOTIDE SEQUENCE [LARGE SCALE GENOMIC DNA]</scope>
    <source>
        <strain evidence="4 5">CBS 175.51</strain>
    </source>
</reference>
<evidence type="ECO:0008006" key="6">
    <source>
        <dbReference type="Google" id="ProtNLM"/>
    </source>
</evidence>
<comment type="caution">
    <text evidence="4">The sequence shown here is derived from an EMBL/GenBank/DDBJ whole genome shotgun (WGS) entry which is preliminary data.</text>
</comment>
<dbReference type="AlphaFoldDB" id="A0A8H5B5G9"/>
<dbReference type="GO" id="GO:0043066">
    <property type="term" value="P:negative regulation of apoptotic process"/>
    <property type="evidence" value="ECO:0007669"/>
    <property type="project" value="TreeGrafter"/>
</dbReference>
<keyword evidence="5" id="KW-1185">Reference proteome</keyword>
<evidence type="ECO:0000256" key="2">
    <source>
        <dbReference type="ARBA" id="ARBA00022703"/>
    </source>
</evidence>
<dbReference type="InterPro" id="IPR016024">
    <property type="entry name" value="ARM-type_fold"/>
</dbReference>
<dbReference type="Gene3D" id="1.25.10.10">
    <property type="entry name" value="Leucine-rich Repeat Variant"/>
    <property type="match status" value="1"/>
</dbReference>
<protein>
    <recommendedName>
        <fullName evidence="6">Apoptosis inhibitor 5</fullName>
    </recommendedName>
</protein>
<dbReference type="Pfam" id="PF05918">
    <property type="entry name" value="API5"/>
    <property type="match status" value="1"/>
</dbReference>
<comment type="similarity">
    <text evidence="1">Belongs to the API5 family.</text>
</comment>
<proteinExistence type="inferred from homology"/>
<dbReference type="SUPFAM" id="SSF48371">
    <property type="entry name" value="ARM repeat"/>
    <property type="match status" value="1"/>
</dbReference>
<dbReference type="GO" id="GO:0005634">
    <property type="term" value="C:nucleus"/>
    <property type="evidence" value="ECO:0007669"/>
    <property type="project" value="TreeGrafter"/>
</dbReference>
<dbReference type="GO" id="GO:0006915">
    <property type="term" value="P:apoptotic process"/>
    <property type="evidence" value="ECO:0007669"/>
    <property type="project" value="UniProtKB-KW"/>
</dbReference>
<feature type="region of interest" description="Disordered" evidence="3">
    <location>
        <begin position="451"/>
        <end position="524"/>
    </location>
</feature>
<evidence type="ECO:0000313" key="4">
    <source>
        <dbReference type="EMBL" id="KAF5317105.1"/>
    </source>
</evidence>
<evidence type="ECO:0000313" key="5">
    <source>
        <dbReference type="Proteomes" id="UP000541558"/>
    </source>
</evidence>
<feature type="compositionally biased region" description="Polar residues" evidence="3">
    <location>
        <begin position="464"/>
        <end position="474"/>
    </location>
</feature>
<dbReference type="InterPro" id="IPR008383">
    <property type="entry name" value="API5"/>
</dbReference>
<gene>
    <name evidence="4" type="ORF">D9611_003772</name>
</gene>
<name>A0A8H5B5G9_9AGAR</name>
<organism evidence="4 5">
    <name type="scientific">Ephemerocybe angulata</name>
    <dbReference type="NCBI Taxonomy" id="980116"/>
    <lineage>
        <taxon>Eukaryota</taxon>
        <taxon>Fungi</taxon>
        <taxon>Dikarya</taxon>
        <taxon>Basidiomycota</taxon>
        <taxon>Agaricomycotina</taxon>
        <taxon>Agaricomycetes</taxon>
        <taxon>Agaricomycetidae</taxon>
        <taxon>Agaricales</taxon>
        <taxon>Agaricineae</taxon>
        <taxon>Psathyrellaceae</taxon>
        <taxon>Ephemerocybe</taxon>
    </lineage>
</organism>
<dbReference type="GO" id="GO:0003723">
    <property type="term" value="F:RNA binding"/>
    <property type="evidence" value="ECO:0007669"/>
    <property type="project" value="TreeGrafter"/>
</dbReference>
<sequence length="612" mass="67460">MEAAVVLPLPTTFNFLSAFNPSSSPCPAITVYPAAQSTFMEKEARIQAIEAQVHLAKINPNKTGVLRKETLTVLIRTTHSASTTLKILAAKNIQFFFKDFPELEEQAINAVYDLCEDQDSEVRIEGYKAITRISRAERRLVKRNADVLLQLLQSDEPDEVTVVKQALIEHMDLDPTGTLGVLFDQLAPIDSSVDEEERGMREHLRTLVAAFLTGEAMDSIARHVEKDRTLESVFMPSILGVVLELDFSEMTQIVTQLVAGLASRNIPIPNRLLQLLLQRVSVALQGDLKFSRPAFLRQTRLELDFAQSLVLIKRALSPLELLRFYCKSLTGKLVLEQLAQEEQEWLIGMLAAVLSFCQSHYSGDTEIRQCQWTVVEACPFALEILIPGSLGKTSSACATLLRTWLTRKNSPGWNLPPDLKSALETLKAFLDKAPAQETKRELLKMLMFLDPSAPTPAEPRQRRVMQTATRSIDMSKNPPVITNHETRSITPTDGARHNQQAQPPAKKRRSGSEASSEEPPKLSLLSRLQPMASKPSATPPRQASIGLSIKGAASMQNGGNGAGNTGFPATKKPPPPPSLLERLQFASPAGSGSSSLDRSGPPSDPRKRKRRS</sequence>
<dbReference type="PANTHER" id="PTHR12758:SF19">
    <property type="entry name" value="APOPTOSIS INHIBITOR 5"/>
    <property type="match status" value="1"/>
</dbReference>
<dbReference type="EMBL" id="JAACJK010000219">
    <property type="protein sequence ID" value="KAF5317105.1"/>
    <property type="molecule type" value="Genomic_DNA"/>
</dbReference>